<comment type="function">
    <text evidence="7 8">Key enzyme in folate metabolism. Catalyzes an essential reaction for de novo glycine and purine synthesis, and for DNA precursor synthesis.</text>
</comment>
<dbReference type="CDD" id="cd00209">
    <property type="entry name" value="DHFR"/>
    <property type="match status" value="1"/>
</dbReference>
<keyword evidence="6 8" id="KW-0560">Oxidoreductase</keyword>
<evidence type="ECO:0000259" key="10">
    <source>
        <dbReference type="PROSITE" id="PS51330"/>
    </source>
</evidence>
<evidence type="ECO:0000313" key="12">
    <source>
        <dbReference type="Proteomes" id="UP000000271"/>
    </source>
</evidence>
<organism evidence="11 12">
    <name type="scientific">Bacillus selenitireducens (strain ATCC 700615 / DSM 15326 / MLS10)</name>
    <dbReference type="NCBI Taxonomy" id="439292"/>
    <lineage>
        <taxon>Bacteria</taxon>
        <taxon>Bacillati</taxon>
        <taxon>Bacillota</taxon>
        <taxon>Bacilli</taxon>
        <taxon>Bacillales</taxon>
        <taxon>Bacillaceae</taxon>
        <taxon>Salisediminibacterium</taxon>
    </lineage>
</organism>
<dbReference type="PROSITE" id="PS00075">
    <property type="entry name" value="DHFR_1"/>
    <property type="match status" value="1"/>
</dbReference>
<evidence type="ECO:0000256" key="5">
    <source>
        <dbReference type="ARBA" id="ARBA00022857"/>
    </source>
</evidence>
<proteinExistence type="inferred from homology"/>
<evidence type="ECO:0000256" key="8">
    <source>
        <dbReference type="PIRNR" id="PIRNR000194"/>
    </source>
</evidence>
<dbReference type="HOGENOM" id="CLU_043966_5_1_9"/>
<dbReference type="GO" id="GO:0046655">
    <property type="term" value="P:folic acid metabolic process"/>
    <property type="evidence" value="ECO:0007669"/>
    <property type="project" value="TreeGrafter"/>
</dbReference>
<comment type="similarity">
    <text evidence="2 8 9">Belongs to the dihydrofolate reductase family.</text>
</comment>
<dbReference type="GO" id="GO:0005829">
    <property type="term" value="C:cytosol"/>
    <property type="evidence" value="ECO:0007669"/>
    <property type="project" value="TreeGrafter"/>
</dbReference>
<evidence type="ECO:0000256" key="7">
    <source>
        <dbReference type="ARBA" id="ARBA00025067"/>
    </source>
</evidence>
<dbReference type="PRINTS" id="PR00070">
    <property type="entry name" value="DHFR"/>
</dbReference>
<accession>D6Y175</accession>
<name>D6Y175_BACIE</name>
<dbReference type="PANTHER" id="PTHR48069:SF3">
    <property type="entry name" value="DIHYDROFOLATE REDUCTASE"/>
    <property type="match status" value="1"/>
</dbReference>
<gene>
    <name evidence="11" type="ordered locus">Bsel_1163</name>
</gene>
<evidence type="ECO:0000256" key="9">
    <source>
        <dbReference type="RuleBase" id="RU004474"/>
    </source>
</evidence>
<evidence type="ECO:0000256" key="4">
    <source>
        <dbReference type="ARBA" id="ARBA00022563"/>
    </source>
</evidence>
<dbReference type="InterPro" id="IPR001796">
    <property type="entry name" value="DHFR_dom"/>
</dbReference>
<evidence type="ECO:0000256" key="2">
    <source>
        <dbReference type="ARBA" id="ARBA00009539"/>
    </source>
</evidence>
<dbReference type="SUPFAM" id="SSF53597">
    <property type="entry name" value="Dihydrofolate reductase-like"/>
    <property type="match status" value="1"/>
</dbReference>
<dbReference type="KEGG" id="bse:Bsel_1163"/>
<dbReference type="Gene3D" id="3.40.430.10">
    <property type="entry name" value="Dihydrofolate Reductase, subunit A"/>
    <property type="match status" value="1"/>
</dbReference>
<dbReference type="GO" id="GO:0004146">
    <property type="term" value="F:dihydrofolate reductase activity"/>
    <property type="evidence" value="ECO:0007669"/>
    <property type="project" value="UniProtKB-EC"/>
</dbReference>
<dbReference type="GO" id="GO:0046654">
    <property type="term" value="P:tetrahydrofolate biosynthetic process"/>
    <property type="evidence" value="ECO:0007669"/>
    <property type="project" value="UniProtKB-UniPathway"/>
</dbReference>
<dbReference type="FunFam" id="3.40.430.10:FF:000001">
    <property type="entry name" value="Dihydrofolate reductase"/>
    <property type="match status" value="1"/>
</dbReference>
<dbReference type="EMBL" id="CP001791">
    <property type="protein sequence ID" value="ADH98679.1"/>
    <property type="molecule type" value="Genomic_DNA"/>
</dbReference>
<dbReference type="InterPro" id="IPR024072">
    <property type="entry name" value="DHFR-like_dom_sf"/>
</dbReference>
<dbReference type="InterPro" id="IPR012259">
    <property type="entry name" value="DHFR"/>
</dbReference>
<dbReference type="OrthoDB" id="9804315at2"/>
<evidence type="ECO:0000256" key="1">
    <source>
        <dbReference type="ARBA" id="ARBA00004903"/>
    </source>
</evidence>
<dbReference type="PANTHER" id="PTHR48069">
    <property type="entry name" value="DIHYDROFOLATE REDUCTASE"/>
    <property type="match status" value="1"/>
</dbReference>
<dbReference type="GO" id="GO:0070401">
    <property type="term" value="F:NADP+ binding"/>
    <property type="evidence" value="ECO:0007669"/>
    <property type="project" value="UniProtKB-ARBA"/>
</dbReference>
<dbReference type="PROSITE" id="PS51330">
    <property type="entry name" value="DHFR_2"/>
    <property type="match status" value="1"/>
</dbReference>
<feature type="domain" description="DHFR" evidence="10">
    <location>
        <begin position="1"/>
        <end position="158"/>
    </location>
</feature>
<evidence type="ECO:0000256" key="6">
    <source>
        <dbReference type="ARBA" id="ARBA00023002"/>
    </source>
</evidence>
<dbReference type="GO" id="GO:0006730">
    <property type="term" value="P:one-carbon metabolic process"/>
    <property type="evidence" value="ECO:0007669"/>
    <property type="project" value="UniProtKB-KW"/>
</dbReference>
<evidence type="ECO:0000313" key="11">
    <source>
        <dbReference type="EMBL" id="ADH98679.1"/>
    </source>
</evidence>
<dbReference type="AlphaFoldDB" id="D6Y175"/>
<reference evidence="11" key="1">
    <citation type="submission" date="2009-10" db="EMBL/GenBank/DDBJ databases">
        <title>Complete sequence of Bacillus selenitireducens MLS10.</title>
        <authorList>
            <consortium name="US DOE Joint Genome Institute"/>
            <person name="Lucas S."/>
            <person name="Copeland A."/>
            <person name="Lapidus A."/>
            <person name="Glavina del Rio T."/>
            <person name="Dalin E."/>
            <person name="Tice H."/>
            <person name="Bruce D."/>
            <person name="Goodwin L."/>
            <person name="Pitluck S."/>
            <person name="Sims D."/>
            <person name="Brettin T."/>
            <person name="Detter J.C."/>
            <person name="Han C."/>
            <person name="Larimer F."/>
            <person name="Land M."/>
            <person name="Hauser L."/>
            <person name="Kyrpides N."/>
            <person name="Ovchinnikova G."/>
            <person name="Stolz J."/>
        </authorList>
    </citation>
    <scope>NUCLEOTIDE SEQUENCE [LARGE SCALE GENOMIC DNA]</scope>
    <source>
        <strain evidence="11">MLS10</strain>
    </source>
</reference>
<dbReference type="Proteomes" id="UP000000271">
    <property type="component" value="Chromosome"/>
</dbReference>
<dbReference type="PIRSF" id="PIRSF000194">
    <property type="entry name" value="DHFR"/>
    <property type="match status" value="1"/>
</dbReference>
<comment type="pathway">
    <text evidence="1 8">Cofactor biosynthesis; tetrahydrofolate biosynthesis; 5,6,7,8-tetrahydrofolate from 7,8-dihydrofolate: step 1/1.</text>
</comment>
<keyword evidence="5 8" id="KW-0521">NADP</keyword>
<keyword evidence="4 8" id="KW-0554">One-carbon metabolism</keyword>
<dbReference type="EC" id="1.5.1.3" evidence="3 8"/>
<dbReference type="eggNOG" id="COG0262">
    <property type="taxonomic scope" value="Bacteria"/>
</dbReference>
<dbReference type="Pfam" id="PF00186">
    <property type="entry name" value="DHFR_1"/>
    <property type="match status" value="1"/>
</dbReference>
<comment type="catalytic activity">
    <reaction evidence="8">
        <text>(6S)-5,6,7,8-tetrahydrofolate + NADP(+) = 7,8-dihydrofolate + NADPH + H(+)</text>
        <dbReference type="Rhea" id="RHEA:15009"/>
        <dbReference type="ChEBI" id="CHEBI:15378"/>
        <dbReference type="ChEBI" id="CHEBI:57451"/>
        <dbReference type="ChEBI" id="CHEBI:57453"/>
        <dbReference type="ChEBI" id="CHEBI:57783"/>
        <dbReference type="ChEBI" id="CHEBI:58349"/>
        <dbReference type="EC" id="1.5.1.3"/>
    </reaction>
</comment>
<dbReference type="RefSeq" id="WP_013172103.1">
    <property type="nucleotide sequence ID" value="NC_014219.1"/>
</dbReference>
<dbReference type="InterPro" id="IPR017925">
    <property type="entry name" value="DHFR_CS"/>
</dbReference>
<sequence>MIQGIVAMDQHDVIGNDGQMPWHLPNDLKHFKAVTTGHTIIMGRKTFESIGRPLPNRKNVVVTRNRDFHHEGVEVRHDLEQIPDLYGEEDAFIIGGGELYKALIHAIDRLYVTRIHDTFDGDTMFPALDWHEWELTEERKGVLDGNNTVPHTFFVYERKKT</sequence>
<dbReference type="STRING" id="439292.Bsel_1163"/>
<dbReference type="GO" id="GO:0046452">
    <property type="term" value="P:dihydrofolate metabolic process"/>
    <property type="evidence" value="ECO:0007669"/>
    <property type="project" value="TreeGrafter"/>
</dbReference>
<protein>
    <recommendedName>
        <fullName evidence="3 8">Dihydrofolate reductase</fullName>
        <ecNumber evidence="3 8">1.5.1.3</ecNumber>
    </recommendedName>
</protein>
<dbReference type="UniPathway" id="UPA00077">
    <property type="reaction ID" value="UER00158"/>
</dbReference>
<evidence type="ECO:0000256" key="3">
    <source>
        <dbReference type="ARBA" id="ARBA00012856"/>
    </source>
</evidence>
<keyword evidence="12" id="KW-1185">Reference proteome</keyword>